<evidence type="ECO:0000313" key="3">
    <source>
        <dbReference type="Proteomes" id="UP000305064"/>
    </source>
</evidence>
<dbReference type="Proteomes" id="UP000305064">
    <property type="component" value="Unassembled WGS sequence"/>
</dbReference>
<keyword evidence="1" id="KW-0812">Transmembrane</keyword>
<feature type="transmembrane region" description="Helical" evidence="1">
    <location>
        <begin position="64"/>
        <end position="84"/>
    </location>
</feature>
<evidence type="ECO:0000313" key="2">
    <source>
        <dbReference type="EMBL" id="THY74150.1"/>
    </source>
</evidence>
<dbReference type="AlphaFoldDB" id="A0AB38LXA2"/>
<keyword evidence="1" id="KW-0472">Membrane</keyword>
<evidence type="ECO:0000256" key="1">
    <source>
        <dbReference type="SAM" id="Phobius"/>
    </source>
</evidence>
<sequence length="177" mass="19407">MPSPPDPKRAAISQYWHSTGFTGTIARATLRTLQFITSIILLGIYGSDLSYFPSSTDINSPGRTNWIFAIVVALFSARLGWIFWDLVLCVLYAALSGTFGTAYLGAVEDADRRVTQSVQAMRAGVAFALIGMGSWLVTWIQGISWCCSARRITRRTDRVDEEEGVEIGGVGKMSEDN</sequence>
<dbReference type="PANTHER" id="PTHR42083">
    <property type="entry name" value="MARVEL DOMAIN-CONTAINING PROTEIN"/>
    <property type="match status" value="1"/>
</dbReference>
<organism evidence="2 3">
    <name type="scientific">Aureobasidium pullulans</name>
    <name type="common">Black yeast</name>
    <name type="synonym">Pullularia pullulans</name>
    <dbReference type="NCBI Taxonomy" id="5580"/>
    <lineage>
        <taxon>Eukaryota</taxon>
        <taxon>Fungi</taxon>
        <taxon>Dikarya</taxon>
        <taxon>Ascomycota</taxon>
        <taxon>Pezizomycotina</taxon>
        <taxon>Dothideomycetes</taxon>
        <taxon>Dothideomycetidae</taxon>
        <taxon>Dothideales</taxon>
        <taxon>Saccotheciaceae</taxon>
        <taxon>Aureobasidium</taxon>
    </lineage>
</organism>
<evidence type="ECO:0008006" key="4">
    <source>
        <dbReference type="Google" id="ProtNLM"/>
    </source>
</evidence>
<feature type="transmembrane region" description="Helical" evidence="1">
    <location>
        <begin position="33"/>
        <end position="52"/>
    </location>
</feature>
<protein>
    <recommendedName>
        <fullName evidence="4">MARVEL domain-containing protein</fullName>
    </recommendedName>
</protein>
<feature type="transmembrane region" description="Helical" evidence="1">
    <location>
        <begin position="120"/>
        <end position="140"/>
    </location>
</feature>
<gene>
    <name evidence="2" type="ORF">D6C94_05215</name>
</gene>
<accession>A0AB38LXA2</accession>
<reference evidence="2 3" key="1">
    <citation type="submission" date="2018-10" db="EMBL/GenBank/DDBJ databases">
        <title>Fifty Aureobasidium pullulans genomes reveal a recombining polyextremotolerant generalist.</title>
        <authorList>
            <person name="Gostincar C."/>
            <person name="Turk M."/>
            <person name="Zajc J."/>
            <person name="Gunde-Cimerman N."/>
        </authorList>
    </citation>
    <scope>NUCLEOTIDE SEQUENCE [LARGE SCALE GENOMIC DNA]</scope>
    <source>
        <strain evidence="2 3">EXF-4256</strain>
    </source>
</reference>
<dbReference type="EMBL" id="QZBJ01000031">
    <property type="protein sequence ID" value="THY74150.1"/>
    <property type="molecule type" value="Genomic_DNA"/>
</dbReference>
<feature type="transmembrane region" description="Helical" evidence="1">
    <location>
        <begin position="90"/>
        <end position="108"/>
    </location>
</feature>
<keyword evidence="1" id="KW-1133">Transmembrane helix</keyword>
<comment type="caution">
    <text evidence="2">The sequence shown here is derived from an EMBL/GenBank/DDBJ whole genome shotgun (WGS) entry which is preliminary data.</text>
</comment>
<proteinExistence type="predicted"/>
<dbReference type="PANTHER" id="PTHR42083:SF1">
    <property type="entry name" value="MARVEL DOMAIN-CONTAINING PROTEIN"/>
    <property type="match status" value="1"/>
</dbReference>
<name>A0AB38LXA2_AURPU</name>